<evidence type="ECO:0000313" key="6">
    <source>
        <dbReference type="Proteomes" id="UP001250932"/>
    </source>
</evidence>
<dbReference type="InterPro" id="IPR032789">
    <property type="entry name" value="T2SS-T3SS_pil_N"/>
</dbReference>
<dbReference type="InterPro" id="IPR004846">
    <property type="entry name" value="T2SS/T3SS_dom"/>
</dbReference>
<dbReference type="PRINTS" id="PR00811">
    <property type="entry name" value="BCTERIALGSPD"/>
</dbReference>
<feature type="region of interest" description="Disordered" evidence="2">
    <location>
        <begin position="464"/>
        <end position="501"/>
    </location>
</feature>
<organism evidence="5 6">
    <name type="scientific">Candidatus Nitronereus thalassa</name>
    <dbReference type="NCBI Taxonomy" id="3020898"/>
    <lineage>
        <taxon>Bacteria</taxon>
        <taxon>Pseudomonadati</taxon>
        <taxon>Nitrospirota</taxon>
        <taxon>Nitrospiria</taxon>
        <taxon>Nitrospirales</taxon>
        <taxon>Nitrospiraceae</taxon>
        <taxon>Candidatus Nitronereus</taxon>
    </lineage>
</organism>
<dbReference type="EMBL" id="JAQOUE010000001">
    <property type="protein sequence ID" value="MDT7041002.1"/>
    <property type="molecule type" value="Genomic_DNA"/>
</dbReference>
<reference evidence="5 6" key="1">
    <citation type="journal article" date="2023" name="ISME J.">
        <title>Cultivation and genomic characterization of novel and ubiquitous marine nitrite-oxidizing bacteria from the Nitrospirales.</title>
        <authorList>
            <person name="Mueller A.J."/>
            <person name="Daebeler A."/>
            <person name="Herbold C.W."/>
            <person name="Kirkegaard R.H."/>
            <person name="Daims H."/>
        </authorList>
    </citation>
    <scope>NUCLEOTIDE SEQUENCE [LARGE SCALE GENOMIC DNA]</scope>
    <source>
        <strain evidence="5 6">EB</strain>
    </source>
</reference>
<evidence type="ECO:0000259" key="3">
    <source>
        <dbReference type="Pfam" id="PF00263"/>
    </source>
</evidence>
<dbReference type="Proteomes" id="UP001250932">
    <property type="component" value="Unassembled WGS sequence"/>
</dbReference>
<accession>A0ABU3K3P0</accession>
<sequence length="516" mass="55543">MSNKFSVFNSSLIQPISCRISKLAVVFVVTLSLIFGTPIQALSDGLTRDIIQTPNPQTLSVVVGKSTVLQSPLPLKRASLANPEIADTLVLSPTQLYLNGKTIGSTNLTLWGRDGNVFAVYDVVVQPNITRLKTQIHELFPEENSIEVRASQAHITLSGSASGPEVITQVVGLANTYAPEKVMNFMQVQGVQQVMLEVKVAEMAKGVLKRLGVNILNVSNRTETIGLLDDLTSFSRDDQTGALTQLLGTSVDLAVGFDLGSDVLLVALAALKQHNLTKILAEPTLVSLSGQEASFLAGGEFPVPVPQSFGVTTIKFKEFGVSLKFNPTVLGDGNITLKIAPEVSELDFSNGVNFEGFTIPALLTRKVETIIELKDGQSFAIAGLLQDNIREAIAKYPVLGDIPILGALFRSTSFRKNETELIIIVTPRLVKPLDMKKQSLPTDAYLEPNDFELMLMGYMEGVRRNPGQNSGGVSQEISKTKQSNRKTLSVSSPTEPPSALVPMAGGFEGQFGHLAP</sequence>
<evidence type="ECO:0000259" key="4">
    <source>
        <dbReference type="Pfam" id="PF13629"/>
    </source>
</evidence>
<feature type="domain" description="Type II/III secretion system secretin-like" evidence="3">
    <location>
        <begin position="270"/>
        <end position="431"/>
    </location>
</feature>
<evidence type="ECO:0000256" key="2">
    <source>
        <dbReference type="SAM" id="MobiDB-lite"/>
    </source>
</evidence>
<feature type="compositionally biased region" description="Polar residues" evidence="2">
    <location>
        <begin position="466"/>
        <end position="493"/>
    </location>
</feature>
<gene>
    <name evidence="5" type="ORF">PPG34_01490</name>
</gene>
<comment type="similarity">
    <text evidence="1">Belongs to the bacterial secretin family.</text>
</comment>
<protein>
    <submittedName>
        <fullName evidence="5">Type II and III secretion system protein family protein</fullName>
    </submittedName>
</protein>
<dbReference type="InterPro" id="IPR050810">
    <property type="entry name" value="Bact_Secretion_Sys_Channel"/>
</dbReference>
<keyword evidence="6" id="KW-1185">Reference proteome</keyword>
<name>A0ABU3K3P0_9BACT</name>
<dbReference type="Pfam" id="PF00263">
    <property type="entry name" value="Secretin"/>
    <property type="match status" value="1"/>
</dbReference>
<evidence type="ECO:0000313" key="5">
    <source>
        <dbReference type="EMBL" id="MDT7041002.1"/>
    </source>
</evidence>
<dbReference type="PANTHER" id="PTHR30332">
    <property type="entry name" value="PROBABLE GENERAL SECRETION PATHWAY PROTEIN D"/>
    <property type="match status" value="1"/>
</dbReference>
<dbReference type="RefSeq" id="WP_313831361.1">
    <property type="nucleotide sequence ID" value="NZ_JAQOUE010000001.1"/>
</dbReference>
<evidence type="ECO:0000256" key="1">
    <source>
        <dbReference type="RuleBase" id="RU004003"/>
    </source>
</evidence>
<proteinExistence type="inferred from homology"/>
<comment type="caution">
    <text evidence="5">The sequence shown here is derived from an EMBL/GenBank/DDBJ whole genome shotgun (WGS) entry which is preliminary data.</text>
</comment>
<feature type="domain" description="Pilus formation protein N-terminal" evidence="4">
    <location>
        <begin position="56"/>
        <end position="125"/>
    </location>
</feature>
<dbReference type="PANTHER" id="PTHR30332:SF17">
    <property type="entry name" value="TYPE IV PILIATION SYSTEM PROTEIN DR_0774-RELATED"/>
    <property type="match status" value="1"/>
</dbReference>
<dbReference type="InterPro" id="IPR001775">
    <property type="entry name" value="GspD/PilQ"/>
</dbReference>
<dbReference type="Pfam" id="PF13629">
    <property type="entry name" value="T2SS-T3SS_pil_N"/>
    <property type="match status" value="1"/>
</dbReference>